<dbReference type="SUPFAM" id="SSF56235">
    <property type="entry name" value="N-terminal nucleophile aminohydrolases (Ntn hydrolases)"/>
    <property type="match status" value="1"/>
</dbReference>
<dbReference type="AlphaFoldDB" id="A0A368XUX7"/>
<proteinExistence type="inferred from homology"/>
<dbReference type="InterPro" id="IPR000101">
    <property type="entry name" value="GGT_peptidase"/>
</dbReference>
<protein>
    <recommendedName>
        <fullName evidence="6">Glutathione hydrolase proenzyme</fullName>
        <ecNumber evidence="6">2.3.2.2</ecNumber>
        <ecNumber evidence="6">3.4.19.13</ecNumber>
    </recommendedName>
    <component>
        <recommendedName>
            <fullName evidence="6">Glutathione hydrolase large chain</fullName>
        </recommendedName>
    </component>
    <component>
        <recommendedName>
            <fullName evidence="6">Glutathione hydrolase small chain</fullName>
        </recommendedName>
    </component>
</protein>
<dbReference type="EC" id="3.4.19.13" evidence="6"/>
<comment type="catalytic activity">
    <reaction evidence="2 6">
        <text>glutathione + H2O = L-cysteinylglycine + L-glutamate</text>
        <dbReference type="Rhea" id="RHEA:28807"/>
        <dbReference type="ChEBI" id="CHEBI:15377"/>
        <dbReference type="ChEBI" id="CHEBI:29985"/>
        <dbReference type="ChEBI" id="CHEBI:57925"/>
        <dbReference type="ChEBI" id="CHEBI:61694"/>
        <dbReference type="EC" id="3.4.19.13"/>
    </reaction>
</comment>
<dbReference type="InterPro" id="IPR043138">
    <property type="entry name" value="GGT_lsub"/>
</dbReference>
<keyword evidence="6" id="KW-0317">Glutathione biosynthesis</keyword>
<evidence type="ECO:0000256" key="5">
    <source>
        <dbReference type="PIRSR" id="PIRSR600101-2"/>
    </source>
</evidence>
<dbReference type="PANTHER" id="PTHR43881">
    <property type="entry name" value="GAMMA-GLUTAMYLTRANSPEPTIDASE (AFU_ORTHOLOGUE AFUA_4G13580)"/>
    <property type="match status" value="1"/>
</dbReference>
<comment type="catalytic activity">
    <reaction evidence="3 6">
        <text>an N-terminal (5-L-glutamyl)-[peptide] + an alpha-amino acid = 5-L-glutamyl amino acid + an N-terminal L-alpha-aminoacyl-[peptide]</text>
        <dbReference type="Rhea" id="RHEA:23904"/>
        <dbReference type="Rhea" id="RHEA-COMP:9780"/>
        <dbReference type="Rhea" id="RHEA-COMP:9795"/>
        <dbReference type="ChEBI" id="CHEBI:77644"/>
        <dbReference type="ChEBI" id="CHEBI:78597"/>
        <dbReference type="ChEBI" id="CHEBI:78599"/>
        <dbReference type="ChEBI" id="CHEBI:78608"/>
        <dbReference type="EC" id="2.3.2.2"/>
    </reaction>
</comment>
<dbReference type="GO" id="GO:0006750">
    <property type="term" value="P:glutathione biosynthetic process"/>
    <property type="evidence" value="ECO:0007669"/>
    <property type="project" value="UniProtKB-KW"/>
</dbReference>
<accession>A0A368XUX7</accession>
<comment type="pathway">
    <text evidence="6">Sulfur metabolism; glutathione metabolism.</text>
</comment>
<dbReference type="InterPro" id="IPR043137">
    <property type="entry name" value="GGT_ssub_C"/>
</dbReference>
<comment type="catalytic activity">
    <reaction evidence="1 6">
        <text>an S-substituted glutathione + H2O = an S-substituted L-cysteinylglycine + L-glutamate</text>
        <dbReference type="Rhea" id="RHEA:59468"/>
        <dbReference type="ChEBI" id="CHEBI:15377"/>
        <dbReference type="ChEBI" id="CHEBI:29985"/>
        <dbReference type="ChEBI" id="CHEBI:90779"/>
        <dbReference type="ChEBI" id="CHEBI:143103"/>
        <dbReference type="EC" id="3.4.19.13"/>
    </reaction>
</comment>
<dbReference type="GO" id="GO:0006751">
    <property type="term" value="P:glutathione catabolic process"/>
    <property type="evidence" value="ECO:0007669"/>
    <property type="project" value="UniProtKB-UniRule"/>
</dbReference>
<gene>
    <name evidence="7" type="ORF">DFR57_107224</name>
</gene>
<evidence type="ECO:0000256" key="4">
    <source>
        <dbReference type="PIRSR" id="PIRSR600101-1"/>
    </source>
</evidence>
<dbReference type="NCBIfam" id="TIGR00066">
    <property type="entry name" value="g_glut_trans"/>
    <property type="match status" value="1"/>
</dbReference>
<dbReference type="GO" id="GO:0103068">
    <property type="term" value="F:leukotriene C4 gamma-glutamyl transferase activity"/>
    <property type="evidence" value="ECO:0007669"/>
    <property type="project" value="UniProtKB-EC"/>
</dbReference>
<keyword evidence="6" id="KW-0865">Zymogen</keyword>
<comment type="caution">
    <text evidence="7">The sequence shown here is derived from an EMBL/GenBank/DDBJ whole genome shotgun (WGS) entry which is preliminary data.</text>
</comment>
<comment type="similarity">
    <text evidence="6">Belongs to the gamma-glutamyltransferase family.</text>
</comment>
<dbReference type="Gene3D" id="1.10.246.130">
    <property type="match status" value="1"/>
</dbReference>
<dbReference type="UniPathway" id="UPA00204"/>
<dbReference type="EMBL" id="QPJJ01000007">
    <property type="protein sequence ID" value="RCW69834.1"/>
    <property type="molecule type" value="Genomic_DNA"/>
</dbReference>
<evidence type="ECO:0000256" key="1">
    <source>
        <dbReference type="ARBA" id="ARBA00001049"/>
    </source>
</evidence>
<dbReference type="OrthoDB" id="9781342at2"/>
<dbReference type="InterPro" id="IPR029055">
    <property type="entry name" value="Ntn_hydrolases_N"/>
</dbReference>
<dbReference type="InterPro" id="IPR052896">
    <property type="entry name" value="GGT-like_enzyme"/>
</dbReference>
<dbReference type="Gene3D" id="3.60.20.40">
    <property type="match status" value="1"/>
</dbReference>
<evidence type="ECO:0000256" key="3">
    <source>
        <dbReference type="ARBA" id="ARBA00047417"/>
    </source>
</evidence>
<dbReference type="EC" id="2.3.2.2" evidence="6"/>
<dbReference type="Proteomes" id="UP000252585">
    <property type="component" value="Unassembled WGS sequence"/>
</dbReference>
<evidence type="ECO:0000256" key="6">
    <source>
        <dbReference type="RuleBase" id="RU368036"/>
    </source>
</evidence>
<reference evidence="7 8" key="1">
    <citation type="submission" date="2018-07" db="EMBL/GenBank/DDBJ databases">
        <title>Genomic Encyclopedia of Type Strains, Phase IV (KMG-IV): sequencing the most valuable type-strain genomes for metagenomic binning, comparative biology and taxonomic classification.</title>
        <authorList>
            <person name="Goeker M."/>
        </authorList>
    </citation>
    <scope>NUCLEOTIDE SEQUENCE [LARGE SCALE GENOMIC DNA]</scope>
    <source>
        <strain evidence="7 8">DSM 27696</strain>
    </source>
</reference>
<name>A0A368XUX7_9BACI</name>
<keyword evidence="6 7" id="KW-0378">Hydrolase</keyword>
<comment type="subunit">
    <text evidence="6">This enzyme consists of two polypeptide chains, which are synthesized in precursor form from a single polypeptide.</text>
</comment>
<keyword evidence="8" id="KW-1185">Reference proteome</keyword>
<dbReference type="Pfam" id="PF01019">
    <property type="entry name" value="G_glu_transpept"/>
    <property type="match status" value="1"/>
</dbReference>
<evidence type="ECO:0000256" key="2">
    <source>
        <dbReference type="ARBA" id="ARBA00001089"/>
    </source>
</evidence>
<feature type="binding site" evidence="5">
    <location>
        <position position="442"/>
    </location>
    <ligand>
        <name>L-glutamate</name>
        <dbReference type="ChEBI" id="CHEBI:29985"/>
    </ligand>
</feature>
<feature type="active site" description="Nucleophile" evidence="4">
    <location>
        <position position="359"/>
    </location>
</feature>
<organism evidence="7 8">
    <name type="scientific">Saliterribacillus persicus</name>
    <dbReference type="NCBI Taxonomy" id="930114"/>
    <lineage>
        <taxon>Bacteria</taxon>
        <taxon>Bacillati</taxon>
        <taxon>Bacillota</taxon>
        <taxon>Bacilli</taxon>
        <taxon>Bacillales</taxon>
        <taxon>Bacillaceae</taxon>
        <taxon>Saliterribacillus</taxon>
    </lineage>
</organism>
<sequence length="545" mass="60462">MDAHRPTIMAKNGAVTSPHYLASQAGIKILQNGGNAIHAAIAIASTLSVVYPHMNGLGGDNFWLIYNQNEKELKGLNASGRAGGKASIPYYKERGFLKIPERGGLSANTVPGALSGWVEAYHYAEEAMDQSFSWEKLLEDAIDYAENGFPITDSQIKMADQFLNEEYISRLREKHFNNFYSIFLSPIEKKKAIGALFFQKDLATTLRKIASDKGYSFYHGELAEKMVNALHEEDGVLQLDDFSNHRADWISPLSVNYRGLDAYNLPPNTQGIASLSILNILNQFNLSEMSAQDPDYYHLIVEATKLAFRDRDEWVTDQNEIIPPTEKLLSPTYAQELAKSIGLDKATKLQTKLDPKGDTVWFGVVDKWGNAVSMIQSIYHEYGSTVVPKDTGILLQNRGCFFSLDPDHINSLKSGKRTFHTLNPAMLFKNGRPYLVYGTMGGEGQPQTQAALVTKIVDYGYDVQAAIEAPRWLYGRTWGAESNSLKVENRINPSALKGLLEKGHEIEKVDAFSDMMGHAGIIKIDSRGVKFAGADPRSDGQALGY</sequence>
<evidence type="ECO:0000313" key="8">
    <source>
        <dbReference type="Proteomes" id="UP000252585"/>
    </source>
</evidence>
<dbReference type="PRINTS" id="PR01210">
    <property type="entry name" value="GGTRANSPTASE"/>
</dbReference>
<evidence type="ECO:0000313" key="7">
    <source>
        <dbReference type="EMBL" id="RCW69834.1"/>
    </source>
</evidence>
<dbReference type="GO" id="GO:0036374">
    <property type="term" value="F:glutathione hydrolase activity"/>
    <property type="evidence" value="ECO:0007669"/>
    <property type="project" value="UniProtKB-UniRule"/>
</dbReference>
<comment type="PTM">
    <text evidence="6">Cleaved by autocatalysis into a large and a small subunit.</text>
</comment>
<dbReference type="PANTHER" id="PTHR43881:SF5">
    <property type="entry name" value="GAMMA-GLUTAMYLTRANSPEPTIDASE"/>
    <property type="match status" value="1"/>
</dbReference>
<keyword evidence="6" id="KW-0808">Transferase</keyword>
<keyword evidence="6" id="KW-0012">Acyltransferase</keyword>